<evidence type="ECO:0000313" key="4">
    <source>
        <dbReference type="EMBL" id="VVV06088.1"/>
    </source>
</evidence>
<dbReference type="EMBL" id="LR721751">
    <property type="protein sequence ID" value="VVV06060.1"/>
    <property type="molecule type" value="Genomic_DNA"/>
</dbReference>
<evidence type="ECO:0000313" key="3">
    <source>
        <dbReference type="EMBL" id="VVV06074.1"/>
    </source>
</evidence>
<keyword evidence="1" id="KW-0472">Membrane</keyword>
<protein>
    <submittedName>
        <fullName evidence="4">Uncharacterized protein</fullName>
    </submittedName>
</protein>
<organism evidence="4">
    <name type="scientific">Aliivibrio wodanis</name>
    <dbReference type="NCBI Taxonomy" id="80852"/>
    <lineage>
        <taxon>Bacteria</taxon>
        <taxon>Pseudomonadati</taxon>
        <taxon>Pseudomonadota</taxon>
        <taxon>Gammaproteobacteria</taxon>
        <taxon>Vibrionales</taxon>
        <taxon>Vibrionaceae</taxon>
        <taxon>Aliivibrio</taxon>
    </lineage>
</organism>
<reference evidence="4" key="1">
    <citation type="submission" date="2019-09" db="EMBL/GenBank/DDBJ databases">
        <authorList>
            <person name="Hjerde E."/>
        </authorList>
    </citation>
    <scope>NUCLEOTIDE SEQUENCE</scope>
    <source>
        <strain evidence="4">06/09/160</strain>
    </source>
</reference>
<keyword evidence="1" id="KW-0812">Transmembrane</keyword>
<sequence length="205" mass="23405">MEHVVKIVDSVAWPVLILILSVMFKRSLGVLTERVSKFKYKDVEANFGQELQKIEGKAKNLPKHPVTSIHHDKEYWDNMTIRGVFTQWDQIKRIADTSPKAAILEAWLDVDIAVFAAARAGNIDTSKFCTAVSQARELMDNGNVPRDIWPIITDLHRLKRQVEKSNDFSTSYDETTTFIDLSLKTGNEFREFAMAIHLNKLNAQT</sequence>
<feature type="transmembrane region" description="Helical" evidence="1">
    <location>
        <begin position="12"/>
        <end position="31"/>
    </location>
</feature>
<proteinExistence type="predicted"/>
<evidence type="ECO:0000256" key="1">
    <source>
        <dbReference type="SAM" id="Phobius"/>
    </source>
</evidence>
<name>A0A5Q4ZVC0_9GAMM</name>
<gene>
    <name evidence="2" type="ORF">AW0309160_03544</name>
    <name evidence="3" type="ORF">AW0309160_03558</name>
    <name evidence="4" type="ORF">AW0309160_03572</name>
</gene>
<keyword evidence="1" id="KW-1133">Transmembrane helix</keyword>
<evidence type="ECO:0000313" key="2">
    <source>
        <dbReference type="EMBL" id="VVV06060.1"/>
    </source>
</evidence>
<dbReference type="AlphaFoldDB" id="A0A5Q4ZVC0"/>
<accession>A0A5Q4ZVC0</accession>
<dbReference type="EMBL" id="LR721751">
    <property type="protein sequence ID" value="VVV06088.1"/>
    <property type="molecule type" value="Genomic_DNA"/>
</dbReference>
<dbReference type="EMBL" id="LR721751">
    <property type="protein sequence ID" value="VVV06074.1"/>
    <property type="molecule type" value="Genomic_DNA"/>
</dbReference>